<accession>A0AAV3NUJ8</accession>
<protein>
    <submittedName>
        <fullName evidence="1">Uncharacterized protein</fullName>
    </submittedName>
</protein>
<organism evidence="1 2">
    <name type="scientific">Lithospermum erythrorhizon</name>
    <name type="common">Purple gromwell</name>
    <name type="synonym">Lithospermum officinale var. erythrorhizon</name>
    <dbReference type="NCBI Taxonomy" id="34254"/>
    <lineage>
        <taxon>Eukaryota</taxon>
        <taxon>Viridiplantae</taxon>
        <taxon>Streptophyta</taxon>
        <taxon>Embryophyta</taxon>
        <taxon>Tracheophyta</taxon>
        <taxon>Spermatophyta</taxon>
        <taxon>Magnoliopsida</taxon>
        <taxon>eudicotyledons</taxon>
        <taxon>Gunneridae</taxon>
        <taxon>Pentapetalae</taxon>
        <taxon>asterids</taxon>
        <taxon>lamiids</taxon>
        <taxon>Boraginales</taxon>
        <taxon>Boraginaceae</taxon>
        <taxon>Boraginoideae</taxon>
        <taxon>Lithospermeae</taxon>
        <taxon>Lithospermum</taxon>
    </lineage>
</organism>
<dbReference type="EMBL" id="BAABME010000358">
    <property type="protein sequence ID" value="GAA0142086.1"/>
    <property type="molecule type" value="Genomic_DNA"/>
</dbReference>
<gene>
    <name evidence="1" type="ORF">LIER_03066</name>
</gene>
<dbReference type="Proteomes" id="UP001454036">
    <property type="component" value="Unassembled WGS sequence"/>
</dbReference>
<evidence type="ECO:0000313" key="2">
    <source>
        <dbReference type="Proteomes" id="UP001454036"/>
    </source>
</evidence>
<reference evidence="1 2" key="1">
    <citation type="submission" date="2024-01" db="EMBL/GenBank/DDBJ databases">
        <title>The complete chloroplast genome sequence of Lithospermum erythrorhizon: insights into the phylogenetic relationship among Boraginaceae species and the maternal lineages of purple gromwells.</title>
        <authorList>
            <person name="Okada T."/>
            <person name="Watanabe K."/>
        </authorList>
    </citation>
    <scope>NUCLEOTIDE SEQUENCE [LARGE SCALE GENOMIC DNA]</scope>
</reference>
<keyword evidence="2" id="KW-1185">Reference proteome</keyword>
<proteinExistence type="predicted"/>
<evidence type="ECO:0000313" key="1">
    <source>
        <dbReference type="EMBL" id="GAA0142086.1"/>
    </source>
</evidence>
<sequence>MVSDDENNNGDTWVETFHINSPSKLRLQALNVCSCKNTFKVDARGYWNWYYTYNIDTGKGTSTPLAFVRDDQTFHIRHLLHQASLIRASSLTPPDCSS</sequence>
<dbReference type="AlphaFoldDB" id="A0AAV3NUJ8"/>
<name>A0AAV3NUJ8_LITER</name>
<comment type="caution">
    <text evidence="1">The sequence shown here is derived from an EMBL/GenBank/DDBJ whole genome shotgun (WGS) entry which is preliminary data.</text>
</comment>